<organism evidence="4 5">
    <name type="scientific">Candidatus Neomicrothrix subdominans</name>
    <dbReference type="NCBI Taxonomy" id="2954438"/>
    <lineage>
        <taxon>Bacteria</taxon>
        <taxon>Bacillati</taxon>
        <taxon>Actinomycetota</taxon>
        <taxon>Acidimicrobiia</taxon>
        <taxon>Acidimicrobiales</taxon>
        <taxon>Microthrixaceae</taxon>
        <taxon>Candidatus Neomicrothrix</taxon>
    </lineage>
</organism>
<accession>A0A936NA77</accession>
<dbReference type="SFLD" id="SFLDS00003">
    <property type="entry name" value="Haloacid_Dehalogenase"/>
    <property type="match status" value="1"/>
</dbReference>
<dbReference type="NCBIfam" id="TIGR01549">
    <property type="entry name" value="HAD-SF-IA-v1"/>
    <property type="match status" value="1"/>
</dbReference>
<proteinExistence type="predicted"/>
<dbReference type="AlphaFoldDB" id="A0A936NA77"/>
<keyword evidence="2 4" id="KW-0378">Hydrolase</keyword>
<dbReference type="PRINTS" id="PR00413">
    <property type="entry name" value="HADHALOGNASE"/>
</dbReference>
<keyword evidence="3" id="KW-0460">Magnesium</keyword>
<dbReference type="InterPro" id="IPR006439">
    <property type="entry name" value="HAD-SF_hydro_IA"/>
</dbReference>
<sequence>MIVALSFDADQTLWDFDAVKRRALRATIAEMERRGDVPAGAVTPEAMDQARDVLVQRFRGATHRLEEVRERSFAEVLTAQGHPTPDAAAAVLVEHYMNIRFNQIELFADVAPAIALLKGRYRLGLLSNGNTYPERCGLHDTFDAVVLGPDHGFEKPDPRAFAMVASQLGVDVTELAHIGDDWDDVEGANAAGATSIYLNRTGDNPGFRSDADHEVRDLDELVGLLDGELRPQA</sequence>
<name>A0A936NA77_9ACTN</name>
<evidence type="ECO:0000256" key="1">
    <source>
        <dbReference type="ARBA" id="ARBA00001946"/>
    </source>
</evidence>
<dbReference type="GO" id="GO:0016787">
    <property type="term" value="F:hydrolase activity"/>
    <property type="evidence" value="ECO:0007669"/>
    <property type="project" value="UniProtKB-KW"/>
</dbReference>
<reference evidence="4 5" key="1">
    <citation type="submission" date="2020-10" db="EMBL/GenBank/DDBJ databases">
        <title>Connecting structure to function with the recovery of over 1000 high-quality activated sludge metagenome-assembled genomes encoding full-length rRNA genes using long-read sequencing.</title>
        <authorList>
            <person name="Singleton C.M."/>
            <person name="Petriglieri F."/>
            <person name="Kristensen J.M."/>
            <person name="Kirkegaard R.H."/>
            <person name="Michaelsen T.Y."/>
            <person name="Andersen M.H."/>
            <person name="Karst S.M."/>
            <person name="Dueholm M.S."/>
            <person name="Nielsen P.H."/>
            <person name="Albertsen M."/>
        </authorList>
    </citation>
    <scope>NUCLEOTIDE SEQUENCE [LARGE SCALE GENOMIC DNA]</scope>
    <source>
        <strain evidence="4">Lyne_18-Q3-R50-59_MAXAC.006</strain>
    </source>
</reference>
<dbReference type="InterPro" id="IPR051400">
    <property type="entry name" value="HAD-like_hydrolase"/>
</dbReference>
<dbReference type="Pfam" id="PF00702">
    <property type="entry name" value="Hydrolase"/>
    <property type="match status" value="1"/>
</dbReference>
<dbReference type="EMBL" id="JADJZA010000001">
    <property type="protein sequence ID" value="MBK9295386.1"/>
    <property type="molecule type" value="Genomic_DNA"/>
</dbReference>
<gene>
    <name evidence="4" type="ORF">IPN02_00615</name>
</gene>
<dbReference type="NCBIfam" id="TIGR01509">
    <property type="entry name" value="HAD-SF-IA-v3"/>
    <property type="match status" value="1"/>
</dbReference>
<comment type="cofactor">
    <cofactor evidence="1">
        <name>Mg(2+)</name>
        <dbReference type="ChEBI" id="CHEBI:18420"/>
    </cofactor>
</comment>
<protein>
    <submittedName>
        <fullName evidence="4">HAD family hydrolase</fullName>
    </submittedName>
</protein>
<dbReference type="Proteomes" id="UP000727993">
    <property type="component" value="Unassembled WGS sequence"/>
</dbReference>
<dbReference type="InterPro" id="IPR023214">
    <property type="entry name" value="HAD_sf"/>
</dbReference>
<evidence type="ECO:0000256" key="2">
    <source>
        <dbReference type="ARBA" id="ARBA00022801"/>
    </source>
</evidence>
<dbReference type="Gene3D" id="1.20.120.1600">
    <property type="match status" value="1"/>
</dbReference>
<evidence type="ECO:0000256" key="3">
    <source>
        <dbReference type="ARBA" id="ARBA00022842"/>
    </source>
</evidence>
<dbReference type="GO" id="GO:0009231">
    <property type="term" value="P:riboflavin biosynthetic process"/>
    <property type="evidence" value="ECO:0007669"/>
    <property type="project" value="TreeGrafter"/>
</dbReference>
<comment type="caution">
    <text evidence="4">The sequence shown here is derived from an EMBL/GenBank/DDBJ whole genome shotgun (WGS) entry which is preliminary data.</text>
</comment>
<dbReference type="SFLD" id="SFLDG01129">
    <property type="entry name" value="C1.5:_HAD__Beta-PGM__Phosphata"/>
    <property type="match status" value="1"/>
</dbReference>
<dbReference type="PANTHER" id="PTHR46470">
    <property type="entry name" value="N-ACYLNEURAMINATE-9-PHOSPHATASE"/>
    <property type="match status" value="1"/>
</dbReference>
<dbReference type="InterPro" id="IPR036412">
    <property type="entry name" value="HAD-like_sf"/>
</dbReference>
<dbReference type="Gene3D" id="3.40.50.1000">
    <property type="entry name" value="HAD superfamily/HAD-like"/>
    <property type="match status" value="1"/>
</dbReference>
<dbReference type="PANTHER" id="PTHR46470:SF4">
    <property type="entry name" value="5-AMINO-6-(5-PHOSPHO-D-RIBITYLAMINO)URACIL PHOSPHATASE YIGB"/>
    <property type="match status" value="1"/>
</dbReference>
<dbReference type="SUPFAM" id="SSF56784">
    <property type="entry name" value="HAD-like"/>
    <property type="match status" value="1"/>
</dbReference>
<evidence type="ECO:0000313" key="5">
    <source>
        <dbReference type="Proteomes" id="UP000727993"/>
    </source>
</evidence>
<evidence type="ECO:0000313" key="4">
    <source>
        <dbReference type="EMBL" id="MBK9295386.1"/>
    </source>
</evidence>